<dbReference type="Pfam" id="PF04717">
    <property type="entry name" value="Phage_base_V"/>
    <property type="match status" value="1"/>
</dbReference>
<dbReference type="EMBL" id="JACHMH010000001">
    <property type="protein sequence ID" value="MBB4680008.1"/>
    <property type="molecule type" value="Genomic_DNA"/>
</dbReference>
<gene>
    <name evidence="2" type="ORF">HNR67_006126</name>
</gene>
<dbReference type="InterPro" id="IPR006531">
    <property type="entry name" value="Gp5/Vgr_OB"/>
</dbReference>
<dbReference type="InterPro" id="IPR037026">
    <property type="entry name" value="Vgr_OB-fold_dom_sf"/>
</dbReference>
<feature type="domain" description="Gp5/Type VI secretion system Vgr protein OB-fold" evidence="1">
    <location>
        <begin position="412"/>
        <end position="483"/>
    </location>
</feature>
<evidence type="ECO:0000313" key="2">
    <source>
        <dbReference type="EMBL" id="MBB4680008.1"/>
    </source>
</evidence>
<dbReference type="InterPro" id="IPR047702">
    <property type="entry name" value="VgrG-rel"/>
</dbReference>
<dbReference type="Gene3D" id="2.40.50.230">
    <property type="entry name" value="Gp5 N-terminal domain"/>
    <property type="match status" value="1"/>
</dbReference>
<dbReference type="SUPFAM" id="SSF69255">
    <property type="entry name" value="gp5 N-terminal domain-like"/>
    <property type="match status" value="1"/>
</dbReference>
<evidence type="ECO:0000313" key="3">
    <source>
        <dbReference type="Proteomes" id="UP000533598"/>
    </source>
</evidence>
<keyword evidence="3" id="KW-1185">Reference proteome</keyword>
<proteinExistence type="predicted"/>
<dbReference type="RefSeq" id="WP_185005689.1">
    <property type="nucleotide sequence ID" value="NZ_BAAAUI010000019.1"/>
</dbReference>
<protein>
    <submittedName>
        <fullName evidence="2">Phage protein D</fullName>
    </submittedName>
</protein>
<comment type="caution">
    <text evidence="2">The sequence shown here is derived from an EMBL/GenBank/DDBJ whole genome shotgun (WGS) entry which is preliminary data.</text>
</comment>
<dbReference type="NCBIfam" id="NF033848">
    <property type="entry name" value="VgrG_rel"/>
    <property type="match status" value="1"/>
</dbReference>
<evidence type="ECO:0000259" key="1">
    <source>
        <dbReference type="Pfam" id="PF04717"/>
    </source>
</evidence>
<dbReference type="Proteomes" id="UP000533598">
    <property type="component" value="Unassembled WGS sequence"/>
</dbReference>
<reference evidence="2 3" key="1">
    <citation type="submission" date="2020-08" db="EMBL/GenBank/DDBJ databases">
        <title>Sequencing the genomes of 1000 actinobacteria strains.</title>
        <authorList>
            <person name="Klenk H.-P."/>
        </authorList>
    </citation>
    <scope>NUCLEOTIDE SEQUENCE [LARGE SCALE GENOMIC DNA]</scope>
    <source>
        <strain evidence="2 3">DSM 44230</strain>
    </source>
</reference>
<dbReference type="SUPFAM" id="SSF69279">
    <property type="entry name" value="Phage tail proteins"/>
    <property type="match status" value="1"/>
</dbReference>
<dbReference type="AlphaFoldDB" id="A0A7W7CF38"/>
<sequence>MTRSLGVLGNTPDGVTVRARVEIGPSAPAPLSAEVAARIRRVVVDTDVNLPGMFEIVFDDPEGWLVDRNRFGIGSAVSIHDGKDGKLLIRGEITSIEARCADQAILTVLRGYEKAHRLQRATRTRTFLHKLDSQIAAAIAREHDLDIGFIQPTTHLHEHLAQVAQTDWDFLRCRAREIGYETGVAGGKFFFRKPAPPGKPLLGLARAVSGQVTELTFKNDLLTFLPRMTGATLTPDVEVRVWDPWANQVRIGSARARAGTATIADDSPEGLARIFADAGKWTKASPGKGGKPPSPTAHVVVDRPLAAGVTAGAVAESVAEAIAGQLTAGYAEAEGWALGNPAVIAGGLVRIKGVPRQFEGWWAISSAQHVFDETEGGYQVRFVVSGGQDRSLHGLTSAARTEPQRFTGVVCGVVSNVSDPLRRNRVKVSLPWLSPGYESDWARVALPGAGARSGTMFLPEVKDEVLVCFEFGDLRRPYVLGGLVNQDTRYSLGGAPVRVSGQTGAVVRRGIATPTGNQLAFEDDAQARTSKVVLGGQQEDVVLSLDCAKGTVALRSQPASGAGSIIIECGATGNVQIKAGPNGTVTVDGGASLTLKAAQMVRIASNGVVEIKGSAIKLN</sequence>
<name>A0A7W7CF38_9PSEU</name>
<accession>A0A7W7CF38</accession>
<organism evidence="2 3">
    <name type="scientific">Crossiella cryophila</name>
    <dbReference type="NCBI Taxonomy" id="43355"/>
    <lineage>
        <taxon>Bacteria</taxon>
        <taxon>Bacillati</taxon>
        <taxon>Actinomycetota</taxon>
        <taxon>Actinomycetes</taxon>
        <taxon>Pseudonocardiales</taxon>
        <taxon>Pseudonocardiaceae</taxon>
        <taxon>Crossiella</taxon>
    </lineage>
</organism>